<reference evidence="2" key="1">
    <citation type="submission" date="2022-11" db="UniProtKB">
        <authorList>
            <consortium name="WormBaseParasite"/>
        </authorList>
    </citation>
    <scope>IDENTIFICATION</scope>
</reference>
<sequence>MNFLKFIFPLFLFFVTVFCERTYLSSNRKPHWKTDNPNRGPFFGQPEQVHLSYGGDPSKQIVTWLTFDDTVDSIVEYGIGKLDLTVKGNASLFVDGGKSKTTRLIHRAIINGIQPGERYSEAP</sequence>
<accession>A0AC35FGD3</accession>
<dbReference type="Proteomes" id="UP000887580">
    <property type="component" value="Unplaced"/>
</dbReference>
<evidence type="ECO:0000313" key="2">
    <source>
        <dbReference type="WBParaSite" id="PS1159_v2.g16519.t1"/>
    </source>
</evidence>
<name>A0AC35FGD3_9BILA</name>
<dbReference type="WBParaSite" id="PS1159_v2.g16519.t1">
    <property type="protein sequence ID" value="PS1159_v2.g16519.t1"/>
    <property type="gene ID" value="PS1159_v2.g16519"/>
</dbReference>
<evidence type="ECO:0000313" key="1">
    <source>
        <dbReference type="Proteomes" id="UP000887580"/>
    </source>
</evidence>
<organism evidence="1 2">
    <name type="scientific">Panagrolaimus sp. PS1159</name>
    <dbReference type="NCBI Taxonomy" id="55785"/>
    <lineage>
        <taxon>Eukaryota</taxon>
        <taxon>Metazoa</taxon>
        <taxon>Ecdysozoa</taxon>
        <taxon>Nematoda</taxon>
        <taxon>Chromadorea</taxon>
        <taxon>Rhabditida</taxon>
        <taxon>Tylenchina</taxon>
        <taxon>Panagrolaimomorpha</taxon>
        <taxon>Panagrolaimoidea</taxon>
        <taxon>Panagrolaimidae</taxon>
        <taxon>Panagrolaimus</taxon>
    </lineage>
</organism>
<proteinExistence type="predicted"/>
<protein>
    <submittedName>
        <fullName evidence="2">Purple acid phosphatase N-terminal domain-containing protein</fullName>
    </submittedName>
</protein>